<dbReference type="EMBL" id="CAJVQB010037355">
    <property type="protein sequence ID" value="CAG8825132.1"/>
    <property type="molecule type" value="Genomic_DNA"/>
</dbReference>
<evidence type="ECO:0000313" key="2">
    <source>
        <dbReference type="Proteomes" id="UP000789901"/>
    </source>
</evidence>
<comment type="caution">
    <text evidence="1">The sequence shown here is derived from an EMBL/GenBank/DDBJ whole genome shotgun (WGS) entry which is preliminary data.</text>
</comment>
<name>A0ABN7WBJ1_GIGMA</name>
<keyword evidence="2" id="KW-1185">Reference proteome</keyword>
<feature type="non-terminal residue" evidence="1">
    <location>
        <position position="73"/>
    </location>
</feature>
<sequence>MLYHDYEFIRLIEDYLKKIHAREEELAKKQEIVEDQNAIENIEEKGSKKHEQYTCGFCKKLGHNIATCPLKVK</sequence>
<proteinExistence type="predicted"/>
<gene>
    <name evidence="1" type="ORF">GMARGA_LOCUS28761</name>
</gene>
<reference evidence="1 2" key="1">
    <citation type="submission" date="2021-06" db="EMBL/GenBank/DDBJ databases">
        <authorList>
            <person name="Kallberg Y."/>
            <person name="Tangrot J."/>
            <person name="Rosling A."/>
        </authorList>
    </citation>
    <scope>NUCLEOTIDE SEQUENCE [LARGE SCALE GENOMIC DNA]</scope>
    <source>
        <strain evidence="1 2">120-4 pot B 10/14</strain>
    </source>
</reference>
<accession>A0ABN7WBJ1</accession>
<evidence type="ECO:0000313" key="1">
    <source>
        <dbReference type="EMBL" id="CAG8825132.1"/>
    </source>
</evidence>
<dbReference type="SUPFAM" id="SSF57756">
    <property type="entry name" value="Retrovirus zinc finger-like domains"/>
    <property type="match status" value="1"/>
</dbReference>
<dbReference type="InterPro" id="IPR036875">
    <property type="entry name" value="Znf_CCHC_sf"/>
</dbReference>
<protein>
    <submittedName>
        <fullName evidence="1">20786_t:CDS:1</fullName>
    </submittedName>
</protein>
<organism evidence="1 2">
    <name type="scientific">Gigaspora margarita</name>
    <dbReference type="NCBI Taxonomy" id="4874"/>
    <lineage>
        <taxon>Eukaryota</taxon>
        <taxon>Fungi</taxon>
        <taxon>Fungi incertae sedis</taxon>
        <taxon>Mucoromycota</taxon>
        <taxon>Glomeromycotina</taxon>
        <taxon>Glomeromycetes</taxon>
        <taxon>Diversisporales</taxon>
        <taxon>Gigasporaceae</taxon>
        <taxon>Gigaspora</taxon>
    </lineage>
</organism>
<dbReference type="Proteomes" id="UP000789901">
    <property type="component" value="Unassembled WGS sequence"/>
</dbReference>